<evidence type="ECO:0000313" key="2">
    <source>
        <dbReference type="Proteomes" id="UP000198406"/>
    </source>
</evidence>
<evidence type="ECO:0000313" key="1">
    <source>
        <dbReference type="EMBL" id="GAX15763.1"/>
    </source>
</evidence>
<dbReference type="Proteomes" id="UP000198406">
    <property type="component" value="Unassembled WGS sequence"/>
</dbReference>
<dbReference type="OrthoDB" id="38971at2759"/>
<comment type="caution">
    <text evidence="1">The sequence shown here is derived from an EMBL/GenBank/DDBJ whole genome shotgun (WGS) entry which is preliminary data.</text>
</comment>
<keyword evidence="2" id="KW-1185">Reference proteome</keyword>
<sequence>MGCCYSSPHSKRKYRLVDSGDLDEVDVPLRYFGTNRAGSNLVPDDCGAFYSAYLDDFLPVNAEVVLYEAEIDHGQAFRCCSALTLPLEFLFKVPSAVFSGLISTLLHCSFDQPWCWVRKEYSTRTFFRVYGNRIEINQPQLRVPFGFLGCGSWNSDQSVNHAFDRGAFGFSVVRGYSSEHACLVFPVFGGVVARHRCQCNGPMWNRMFTDCGGWWCDEWLCLYCCCTYKYRGLAHPDETTFAASIALQAFFEGRDLSKNDMDKCIAYWRDNISEQTDPSRRKRPVCCEPLCAPCCTLSCIQRLVHPKRNIPYKEDDVSEELGEVYRRYNAEAESQIQNYNSFYAPVRLSTFCRAWGCRRVCGRKGVFFCTEGCNHCDRKAGDPAPPLDVHDFDDECDASTVLIKVLGPPPANIYIHRWRWDPELQKNVLDEYSSVKRANLEVAIEESEKDV</sequence>
<accession>A0A1Z5JNZ5</accession>
<dbReference type="InParanoid" id="A0A1Z5JNZ5"/>
<dbReference type="EMBL" id="BDSP01000096">
    <property type="protein sequence ID" value="GAX15763.1"/>
    <property type="molecule type" value="Genomic_DNA"/>
</dbReference>
<gene>
    <name evidence="1" type="ORF">FisN_3Lh203</name>
</gene>
<proteinExistence type="predicted"/>
<dbReference type="AlphaFoldDB" id="A0A1Z5JNZ5"/>
<organism evidence="1 2">
    <name type="scientific">Fistulifera solaris</name>
    <name type="common">Oleaginous diatom</name>
    <dbReference type="NCBI Taxonomy" id="1519565"/>
    <lineage>
        <taxon>Eukaryota</taxon>
        <taxon>Sar</taxon>
        <taxon>Stramenopiles</taxon>
        <taxon>Ochrophyta</taxon>
        <taxon>Bacillariophyta</taxon>
        <taxon>Bacillariophyceae</taxon>
        <taxon>Bacillariophycidae</taxon>
        <taxon>Naviculales</taxon>
        <taxon>Naviculaceae</taxon>
        <taxon>Fistulifera</taxon>
    </lineage>
</organism>
<name>A0A1Z5JNZ5_FISSO</name>
<protein>
    <submittedName>
        <fullName evidence="1">Uncharacterized protein</fullName>
    </submittedName>
</protein>
<reference evidence="1 2" key="1">
    <citation type="journal article" date="2015" name="Plant Cell">
        <title>Oil accumulation by the oleaginous diatom Fistulifera solaris as revealed by the genome and transcriptome.</title>
        <authorList>
            <person name="Tanaka T."/>
            <person name="Maeda Y."/>
            <person name="Veluchamy A."/>
            <person name="Tanaka M."/>
            <person name="Abida H."/>
            <person name="Marechal E."/>
            <person name="Bowler C."/>
            <person name="Muto M."/>
            <person name="Sunaga Y."/>
            <person name="Tanaka M."/>
            <person name="Yoshino T."/>
            <person name="Taniguchi T."/>
            <person name="Fukuda Y."/>
            <person name="Nemoto M."/>
            <person name="Matsumoto M."/>
            <person name="Wong P.S."/>
            <person name="Aburatani S."/>
            <person name="Fujibuchi W."/>
        </authorList>
    </citation>
    <scope>NUCLEOTIDE SEQUENCE [LARGE SCALE GENOMIC DNA]</scope>
    <source>
        <strain evidence="1 2">JPCC DA0580</strain>
    </source>
</reference>